<dbReference type="PANTHER" id="PTHR46641">
    <property type="entry name" value="FMRFAMIDE RECEPTOR-RELATED"/>
    <property type="match status" value="1"/>
</dbReference>
<dbReference type="Pfam" id="PF10324">
    <property type="entry name" value="7TM_GPCR_Srw"/>
    <property type="match status" value="1"/>
</dbReference>
<evidence type="ECO:0000313" key="8">
    <source>
        <dbReference type="Proteomes" id="UP001519460"/>
    </source>
</evidence>
<proteinExistence type="predicted"/>
<keyword evidence="8" id="KW-1185">Reference proteome</keyword>
<dbReference type="SUPFAM" id="SSF81321">
    <property type="entry name" value="Family A G protein-coupled receptor-like"/>
    <property type="match status" value="1"/>
</dbReference>
<protein>
    <recommendedName>
        <fullName evidence="6">G-protein coupled receptors family 1 profile domain-containing protein</fullName>
    </recommendedName>
</protein>
<dbReference type="Proteomes" id="UP001519460">
    <property type="component" value="Unassembled WGS sequence"/>
</dbReference>
<keyword evidence="4 5" id="KW-0472">Membrane</keyword>
<accession>A0ABD0JQJ0</accession>
<gene>
    <name evidence="7" type="ORF">BaRGS_00031989</name>
</gene>
<keyword evidence="3 5" id="KW-1133">Transmembrane helix</keyword>
<dbReference type="PANTHER" id="PTHR46641:SF2">
    <property type="entry name" value="FMRFAMIDE RECEPTOR"/>
    <property type="match status" value="1"/>
</dbReference>
<evidence type="ECO:0000256" key="2">
    <source>
        <dbReference type="ARBA" id="ARBA00022692"/>
    </source>
</evidence>
<comment type="subcellular location">
    <subcellularLocation>
        <location evidence="1">Membrane</location>
    </subcellularLocation>
</comment>
<evidence type="ECO:0000259" key="6">
    <source>
        <dbReference type="PROSITE" id="PS50262"/>
    </source>
</evidence>
<keyword evidence="2 5" id="KW-0812">Transmembrane</keyword>
<dbReference type="PRINTS" id="PR00237">
    <property type="entry name" value="GPCRRHODOPSN"/>
</dbReference>
<organism evidence="7 8">
    <name type="scientific">Batillaria attramentaria</name>
    <dbReference type="NCBI Taxonomy" id="370345"/>
    <lineage>
        <taxon>Eukaryota</taxon>
        <taxon>Metazoa</taxon>
        <taxon>Spiralia</taxon>
        <taxon>Lophotrochozoa</taxon>
        <taxon>Mollusca</taxon>
        <taxon>Gastropoda</taxon>
        <taxon>Caenogastropoda</taxon>
        <taxon>Sorbeoconcha</taxon>
        <taxon>Cerithioidea</taxon>
        <taxon>Batillariidae</taxon>
        <taxon>Batillaria</taxon>
    </lineage>
</organism>
<evidence type="ECO:0000256" key="4">
    <source>
        <dbReference type="ARBA" id="ARBA00023136"/>
    </source>
</evidence>
<evidence type="ECO:0000256" key="5">
    <source>
        <dbReference type="SAM" id="Phobius"/>
    </source>
</evidence>
<dbReference type="InterPro" id="IPR052954">
    <property type="entry name" value="GPCR-Ligand_Int"/>
</dbReference>
<evidence type="ECO:0000256" key="1">
    <source>
        <dbReference type="ARBA" id="ARBA00004370"/>
    </source>
</evidence>
<dbReference type="PROSITE" id="PS50262">
    <property type="entry name" value="G_PROTEIN_RECEP_F1_2"/>
    <property type="match status" value="1"/>
</dbReference>
<feature type="transmembrane region" description="Helical" evidence="5">
    <location>
        <begin position="202"/>
        <end position="221"/>
    </location>
</feature>
<dbReference type="EMBL" id="JACVVK020000366">
    <property type="protein sequence ID" value="KAK7476762.1"/>
    <property type="molecule type" value="Genomic_DNA"/>
</dbReference>
<dbReference type="AlphaFoldDB" id="A0ABD0JQJ0"/>
<dbReference type="InterPro" id="IPR000276">
    <property type="entry name" value="GPCR_Rhodpsn"/>
</dbReference>
<evidence type="ECO:0000313" key="7">
    <source>
        <dbReference type="EMBL" id="KAK7476762.1"/>
    </source>
</evidence>
<feature type="transmembrane region" description="Helical" evidence="5">
    <location>
        <begin position="114"/>
        <end position="132"/>
    </location>
</feature>
<feature type="transmembrane region" description="Helical" evidence="5">
    <location>
        <begin position="79"/>
        <end position="102"/>
    </location>
</feature>
<sequence>MDQNVSMATMATNTTLLSIALDTVTRAGQEAFGNDTNLTLSVNGANSDGCWQLTSVTLRTPLYDQTGFPRIAVTYVNRILHSSLSVLVALLGVFANIINMVVFYKLGLQDRVTFCLFCLAFADMMNLFSYVLRFFDFMIQLFAGFEHILIRRSTPLAVFDGPAGFQQASFALYAFVAVERCLCVVTPFRAKYWLQMRATKCIIGLIFVICAGMGGLISTRYDLQCLYYTDTGRYSHWYVASPYYKAMPELYDVVDGLIQGFLMPLVFLGTVSICTLITVITLRGRARWRQESISGGNTREIEMTKMMMVVSCIYIACTTPDFLHRFLQFLIAEWRFNGPYWYMVTFSRIICDFLINVNSAINIVVYYLQGSRYREMFRGLFCRCCPSALQKNPVHKNNGIRPGGVQGCSTSVTCDTISSNDQP</sequence>
<comment type="caution">
    <text evidence="7">The sequence shown here is derived from an EMBL/GenBank/DDBJ whole genome shotgun (WGS) entry which is preliminary data.</text>
</comment>
<dbReference type="InterPro" id="IPR019427">
    <property type="entry name" value="7TM_GPCR_serpentine_rcpt_Srw"/>
</dbReference>
<dbReference type="Gene3D" id="1.20.1070.10">
    <property type="entry name" value="Rhodopsin 7-helix transmembrane proteins"/>
    <property type="match status" value="1"/>
</dbReference>
<name>A0ABD0JQJ0_9CAEN</name>
<feature type="transmembrane region" description="Helical" evidence="5">
    <location>
        <begin position="303"/>
        <end position="323"/>
    </location>
</feature>
<feature type="domain" description="G-protein coupled receptors family 1 profile" evidence="6">
    <location>
        <begin position="95"/>
        <end position="366"/>
    </location>
</feature>
<reference evidence="7 8" key="1">
    <citation type="journal article" date="2023" name="Sci. Data">
        <title>Genome assembly of the Korean intertidal mud-creeper Batillaria attramentaria.</title>
        <authorList>
            <person name="Patra A.K."/>
            <person name="Ho P.T."/>
            <person name="Jun S."/>
            <person name="Lee S.J."/>
            <person name="Kim Y."/>
            <person name="Won Y.J."/>
        </authorList>
    </citation>
    <scope>NUCLEOTIDE SEQUENCE [LARGE SCALE GENOMIC DNA]</scope>
    <source>
        <strain evidence="7">Wonlab-2016</strain>
    </source>
</reference>
<dbReference type="InterPro" id="IPR017452">
    <property type="entry name" value="GPCR_Rhodpsn_7TM"/>
</dbReference>
<feature type="transmembrane region" description="Helical" evidence="5">
    <location>
        <begin position="343"/>
        <end position="368"/>
    </location>
</feature>
<feature type="transmembrane region" description="Helical" evidence="5">
    <location>
        <begin position="257"/>
        <end position="282"/>
    </location>
</feature>
<dbReference type="GO" id="GO:0016020">
    <property type="term" value="C:membrane"/>
    <property type="evidence" value="ECO:0007669"/>
    <property type="project" value="UniProtKB-SubCell"/>
</dbReference>
<evidence type="ECO:0000256" key="3">
    <source>
        <dbReference type="ARBA" id="ARBA00022989"/>
    </source>
</evidence>